<keyword evidence="1" id="KW-0472">Membrane</keyword>
<feature type="chain" id="PRO_5019562115" evidence="2">
    <location>
        <begin position="19"/>
        <end position="185"/>
    </location>
</feature>
<evidence type="ECO:0000313" key="4">
    <source>
        <dbReference type="Proteomes" id="UP000283269"/>
    </source>
</evidence>
<keyword evidence="2" id="KW-0732">Signal</keyword>
<keyword evidence="1" id="KW-1133">Transmembrane helix</keyword>
<dbReference type="AlphaFoldDB" id="A0A409XJG0"/>
<protein>
    <submittedName>
        <fullName evidence="3">Uncharacterized protein</fullName>
    </submittedName>
</protein>
<keyword evidence="1" id="KW-0812">Transmembrane</keyword>
<dbReference type="OrthoDB" id="10634569at2759"/>
<dbReference type="EMBL" id="NHYD01001521">
    <property type="protein sequence ID" value="PPQ90889.1"/>
    <property type="molecule type" value="Genomic_DNA"/>
</dbReference>
<organism evidence="3 4">
    <name type="scientific">Psilocybe cyanescens</name>
    <dbReference type="NCBI Taxonomy" id="93625"/>
    <lineage>
        <taxon>Eukaryota</taxon>
        <taxon>Fungi</taxon>
        <taxon>Dikarya</taxon>
        <taxon>Basidiomycota</taxon>
        <taxon>Agaricomycotina</taxon>
        <taxon>Agaricomycetes</taxon>
        <taxon>Agaricomycetidae</taxon>
        <taxon>Agaricales</taxon>
        <taxon>Agaricineae</taxon>
        <taxon>Strophariaceae</taxon>
        <taxon>Psilocybe</taxon>
    </lineage>
</organism>
<evidence type="ECO:0000313" key="3">
    <source>
        <dbReference type="EMBL" id="PPQ90889.1"/>
    </source>
</evidence>
<comment type="caution">
    <text evidence="3">The sequence shown here is derived from an EMBL/GenBank/DDBJ whole genome shotgun (WGS) entry which is preliminary data.</text>
</comment>
<reference evidence="3 4" key="1">
    <citation type="journal article" date="2018" name="Evol. Lett.">
        <title>Horizontal gene cluster transfer increased hallucinogenic mushroom diversity.</title>
        <authorList>
            <person name="Reynolds H.T."/>
            <person name="Vijayakumar V."/>
            <person name="Gluck-Thaler E."/>
            <person name="Korotkin H.B."/>
            <person name="Matheny P.B."/>
            <person name="Slot J.C."/>
        </authorList>
    </citation>
    <scope>NUCLEOTIDE SEQUENCE [LARGE SCALE GENOMIC DNA]</scope>
    <source>
        <strain evidence="3 4">2631</strain>
    </source>
</reference>
<accession>A0A409XJG0</accession>
<proteinExistence type="predicted"/>
<dbReference type="InParanoid" id="A0A409XJG0"/>
<name>A0A409XJG0_PSICY</name>
<evidence type="ECO:0000256" key="2">
    <source>
        <dbReference type="SAM" id="SignalP"/>
    </source>
</evidence>
<gene>
    <name evidence="3" type="ORF">CVT25_007360</name>
</gene>
<dbReference type="Proteomes" id="UP000283269">
    <property type="component" value="Unassembled WGS sequence"/>
</dbReference>
<feature type="signal peptide" evidence="2">
    <location>
        <begin position="1"/>
        <end position="18"/>
    </location>
</feature>
<feature type="transmembrane region" description="Helical" evidence="1">
    <location>
        <begin position="164"/>
        <end position="184"/>
    </location>
</feature>
<evidence type="ECO:0000256" key="1">
    <source>
        <dbReference type="SAM" id="Phobius"/>
    </source>
</evidence>
<sequence length="185" mass="19220">MLFESTAFVALLASLASANSSRIWSTTDRVITTSQWSTTDRVITTSQWSTTDRVITTSETTKVVLVVTGNYTTVCFTTLGINTTFVPVGGNFTTYTTHSWNATKTGTTKLILPTNATTTDGASNAFAKQGTVVGANLRSSSSSDVPSVSQSSAAQRGDVNAQGFPMVALGLSLICGIGAAALSLS</sequence>
<keyword evidence="4" id="KW-1185">Reference proteome</keyword>